<keyword evidence="1 3" id="KW-0238">DNA-binding</keyword>
<feature type="region of interest" description="Disordered" evidence="4">
    <location>
        <begin position="109"/>
        <end position="129"/>
    </location>
</feature>
<dbReference type="CDD" id="cd01389">
    <property type="entry name" value="HMG-box_ROX1-like"/>
    <property type="match status" value="1"/>
</dbReference>
<dbReference type="EMBL" id="JN587498">
    <property type="protein sequence ID" value="AFA26123.1"/>
    <property type="molecule type" value="Genomic_DNA"/>
</dbReference>
<dbReference type="PANTHER" id="PTHR10270">
    <property type="entry name" value="SOX TRANSCRIPTION FACTOR"/>
    <property type="match status" value="1"/>
</dbReference>
<dbReference type="SUPFAM" id="SSF47095">
    <property type="entry name" value="HMG-box"/>
    <property type="match status" value="1"/>
</dbReference>
<evidence type="ECO:0000256" key="3">
    <source>
        <dbReference type="PROSITE-ProRule" id="PRU00267"/>
    </source>
</evidence>
<organism evidence="6">
    <name type="scientific">Mucor mucedo</name>
    <name type="common">Common pinmould</name>
    <dbReference type="NCBI Taxonomy" id="29922"/>
    <lineage>
        <taxon>Eukaryota</taxon>
        <taxon>Fungi</taxon>
        <taxon>Fungi incertae sedis</taxon>
        <taxon>Mucoromycota</taxon>
        <taxon>Mucoromycotina</taxon>
        <taxon>Mucoromycetes</taxon>
        <taxon>Mucorales</taxon>
        <taxon>Mucorineae</taxon>
        <taxon>Mucoraceae</taxon>
        <taxon>Mucor</taxon>
    </lineage>
</organism>
<feature type="domain" description="HMG box" evidence="5">
    <location>
        <begin position="29"/>
        <end position="97"/>
    </location>
</feature>
<accession>H6U4H7</accession>
<dbReference type="GO" id="GO:0030154">
    <property type="term" value="P:cell differentiation"/>
    <property type="evidence" value="ECO:0007669"/>
    <property type="project" value="TreeGrafter"/>
</dbReference>
<dbReference type="Pfam" id="PF00505">
    <property type="entry name" value="HMG_box"/>
    <property type="match status" value="1"/>
</dbReference>
<dbReference type="AlphaFoldDB" id="H6U4H7"/>
<evidence type="ECO:0000259" key="5">
    <source>
        <dbReference type="PROSITE" id="PS50118"/>
    </source>
</evidence>
<evidence type="ECO:0000256" key="4">
    <source>
        <dbReference type="SAM" id="MobiDB-lite"/>
    </source>
</evidence>
<feature type="DNA-binding region" description="HMG box" evidence="3">
    <location>
        <begin position="29"/>
        <end position="97"/>
    </location>
</feature>
<dbReference type="GO" id="GO:0000978">
    <property type="term" value="F:RNA polymerase II cis-regulatory region sequence-specific DNA binding"/>
    <property type="evidence" value="ECO:0007669"/>
    <property type="project" value="TreeGrafter"/>
</dbReference>
<keyword evidence="2" id="KW-0804">Transcription</keyword>
<protein>
    <submittedName>
        <fullName evidence="6">SexM</fullName>
    </submittedName>
</protein>
<dbReference type="PANTHER" id="PTHR10270:SF161">
    <property type="entry name" value="SEX-DETERMINING REGION Y PROTEIN"/>
    <property type="match status" value="1"/>
</dbReference>
<evidence type="ECO:0000313" key="6">
    <source>
        <dbReference type="EMBL" id="AFA26123.1"/>
    </source>
</evidence>
<dbReference type="InterPro" id="IPR050140">
    <property type="entry name" value="SRY-related_HMG-box_TF-like"/>
</dbReference>
<proteinExistence type="predicted"/>
<evidence type="ECO:0000256" key="1">
    <source>
        <dbReference type="ARBA" id="ARBA00023125"/>
    </source>
</evidence>
<gene>
    <name evidence="6" type="primary">sexM</name>
</gene>
<keyword evidence="3" id="KW-0539">Nucleus</keyword>
<dbReference type="GO" id="GO:0005634">
    <property type="term" value="C:nucleus"/>
    <property type="evidence" value="ECO:0007669"/>
    <property type="project" value="UniProtKB-UniRule"/>
</dbReference>
<dbReference type="PROSITE" id="PS50118">
    <property type="entry name" value="HMG_BOX_2"/>
    <property type="match status" value="1"/>
</dbReference>
<dbReference type="InterPro" id="IPR036910">
    <property type="entry name" value="HMG_box_dom_sf"/>
</dbReference>
<dbReference type="SMART" id="SM00398">
    <property type="entry name" value="HMG"/>
    <property type="match status" value="1"/>
</dbReference>
<dbReference type="Gene3D" id="1.10.30.10">
    <property type="entry name" value="High mobility group box domain"/>
    <property type="match status" value="1"/>
</dbReference>
<name>H6U4H7_MUCMU</name>
<dbReference type="InterPro" id="IPR009071">
    <property type="entry name" value="HMG_box_dom"/>
</dbReference>
<sequence>MSTPYFVNNYQTQYSNPSVVIDPAINSVTKRPRNAFILYRREKQKNITISTMNLHSKDFSKEAAKMWREEPEHIRLKYQRMADEEKERHSTIYPGYKYAPQQRRKYAMTSENQAQRSKLKNRNVKSMSRTNVQPTYRPEALFDGSVIDVFCNNENFEEFTLTEDHFDHIQSVPPSTPPSSVVDISHLFPGGSNLDSMSVKNYELFTILSFTQST</sequence>
<dbReference type="GO" id="GO:0001228">
    <property type="term" value="F:DNA-binding transcription activator activity, RNA polymerase II-specific"/>
    <property type="evidence" value="ECO:0007669"/>
    <property type="project" value="TreeGrafter"/>
</dbReference>
<evidence type="ECO:0000256" key="2">
    <source>
        <dbReference type="ARBA" id="ARBA00023163"/>
    </source>
</evidence>
<reference evidence="6" key="1">
    <citation type="journal article" date="2012" name="Microbiology">
        <title>The mating-related loci sexM and sexP of the zygomycetous fungus Mucor mucedo and their transcriptional regulation by trisporoid pheromones.</title>
        <authorList>
            <person name="Wetzel J."/>
            <person name="Burmester A."/>
            <person name="Kolbe M."/>
            <person name="Wostemeyer J."/>
        </authorList>
    </citation>
    <scope>NUCLEOTIDE SEQUENCE</scope>
    <source>
        <strain evidence="6">CBS 109.16</strain>
    </source>
</reference>